<evidence type="ECO:0000256" key="2">
    <source>
        <dbReference type="ARBA" id="ARBA00022448"/>
    </source>
</evidence>
<comment type="similarity">
    <text evidence="8">Belongs to the TonB-dependent receptor family.</text>
</comment>
<dbReference type="InterPro" id="IPR037066">
    <property type="entry name" value="Plug_dom_sf"/>
</dbReference>
<evidence type="ECO:0000256" key="8">
    <source>
        <dbReference type="PROSITE-ProRule" id="PRU01360"/>
    </source>
</evidence>
<dbReference type="NCBIfam" id="TIGR04056">
    <property type="entry name" value="OMP_RagA_SusC"/>
    <property type="match status" value="1"/>
</dbReference>
<dbReference type="Pfam" id="PF07715">
    <property type="entry name" value="Plug"/>
    <property type="match status" value="1"/>
</dbReference>
<organism evidence="11 12">
    <name type="scientific">Persicobacter psychrovividus</name>
    <dbReference type="NCBI Taxonomy" id="387638"/>
    <lineage>
        <taxon>Bacteria</taxon>
        <taxon>Pseudomonadati</taxon>
        <taxon>Bacteroidota</taxon>
        <taxon>Cytophagia</taxon>
        <taxon>Cytophagales</taxon>
        <taxon>Persicobacteraceae</taxon>
        <taxon>Persicobacter</taxon>
    </lineage>
</organism>
<dbReference type="RefSeq" id="WP_338397844.1">
    <property type="nucleotide sequence ID" value="NZ_AP025292.1"/>
</dbReference>
<feature type="signal peptide" evidence="9">
    <location>
        <begin position="1"/>
        <end position="24"/>
    </location>
</feature>
<dbReference type="Gene3D" id="2.60.40.1120">
    <property type="entry name" value="Carboxypeptidase-like, regulatory domain"/>
    <property type="match status" value="1"/>
</dbReference>
<dbReference type="EMBL" id="AP025292">
    <property type="protein sequence ID" value="BDC98745.1"/>
    <property type="molecule type" value="Genomic_DNA"/>
</dbReference>
<dbReference type="PROSITE" id="PS52016">
    <property type="entry name" value="TONB_DEPENDENT_REC_3"/>
    <property type="match status" value="1"/>
</dbReference>
<evidence type="ECO:0000259" key="10">
    <source>
        <dbReference type="Pfam" id="PF07715"/>
    </source>
</evidence>
<dbReference type="SUPFAM" id="SSF56935">
    <property type="entry name" value="Porins"/>
    <property type="match status" value="1"/>
</dbReference>
<feature type="chain" id="PRO_5046138763" evidence="9">
    <location>
        <begin position="25"/>
        <end position="1077"/>
    </location>
</feature>
<keyword evidence="5 9" id="KW-0732">Signal</keyword>
<dbReference type="PANTHER" id="PTHR30069">
    <property type="entry name" value="TONB-DEPENDENT OUTER MEMBRANE RECEPTOR"/>
    <property type="match status" value="1"/>
</dbReference>
<dbReference type="Proteomes" id="UP001354989">
    <property type="component" value="Chromosome"/>
</dbReference>
<comment type="subcellular location">
    <subcellularLocation>
        <location evidence="1 8">Cell outer membrane</location>
        <topology evidence="1 8">Multi-pass membrane protein</topology>
    </subcellularLocation>
</comment>
<reference evidence="11 12" key="1">
    <citation type="submission" date="2021-12" db="EMBL/GenBank/DDBJ databases">
        <title>Genome sequencing of bacteria with rrn-lacking chromosome and rrn-plasmid.</title>
        <authorList>
            <person name="Anda M."/>
            <person name="Iwasaki W."/>
        </authorList>
    </citation>
    <scope>NUCLEOTIDE SEQUENCE [LARGE SCALE GENOMIC DNA]</scope>
    <source>
        <strain evidence="11 12">NBRC 101262</strain>
    </source>
</reference>
<evidence type="ECO:0000256" key="1">
    <source>
        <dbReference type="ARBA" id="ARBA00004571"/>
    </source>
</evidence>
<evidence type="ECO:0000256" key="5">
    <source>
        <dbReference type="ARBA" id="ARBA00022729"/>
    </source>
</evidence>
<keyword evidence="4 8" id="KW-0812">Transmembrane</keyword>
<dbReference type="Pfam" id="PF13715">
    <property type="entry name" value="CarbopepD_reg_2"/>
    <property type="match status" value="1"/>
</dbReference>
<keyword evidence="3 8" id="KW-1134">Transmembrane beta strand</keyword>
<evidence type="ECO:0000256" key="3">
    <source>
        <dbReference type="ARBA" id="ARBA00022452"/>
    </source>
</evidence>
<dbReference type="NCBIfam" id="TIGR04057">
    <property type="entry name" value="SusC_RagA_signa"/>
    <property type="match status" value="1"/>
</dbReference>
<dbReference type="PANTHER" id="PTHR30069:SF29">
    <property type="entry name" value="HEMOGLOBIN AND HEMOGLOBIN-HAPTOGLOBIN-BINDING PROTEIN 1-RELATED"/>
    <property type="match status" value="1"/>
</dbReference>
<evidence type="ECO:0000256" key="6">
    <source>
        <dbReference type="ARBA" id="ARBA00023136"/>
    </source>
</evidence>
<keyword evidence="2 8" id="KW-0813">Transport</keyword>
<dbReference type="InterPro" id="IPR012910">
    <property type="entry name" value="Plug_dom"/>
</dbReference>
<evidence type="ECO:0000256" key="9">
    <source>
        <dbReference type="SAM" id="SignalP"/>
    </source>
</evidence>
<dbReference type="InterPro" id="IPR036942">
    <property type="entry name" value="Beta-barrel_TonB_sf"/>
</dbReference>
<sequence>MKINIKYFLTVGLFLLFSSLTTYAQQVQVAGKVIDTDGAPLLGATVQIEGTTNGTITDMEGKFSITYNKGPEKKLHISFIGYKDQSILIGNQANIEVILAADVQELSEVVVTALGVKRETKSLVYAQQGVDSESMKEARSQNFIQTLAGKAAGLQISASQTATGSNKVLIRGVSSLTGNNAPLYIVDGIPLENENQDKGVAVWTGMGTQNLDMGDPLAQINPDDIEDIQVLKGANASALYGSRAGNGVIIITTKKAKKRKKGDLGVTVNSNWMWQQVNQWPDYQYVYGSGMGGAVTLDRQWLDEETGLPMIAGSAQAYGGPLLGYEVIDVTGERGRYLADKNNVRDIYQTGLTAANSVSLETASDKGWLRFSFTDTQSKWMIKNQEELDRKNFTLRAHMKMSPKLSADATMLYTHENVKNRMFPNGSIKNPAFSYLQMLPNFGKHNLIPYKDEDGNQLRFRDVWFSNPYWNMNEHINEDRSNRILTNLSLYYRPIKGLTISAKANGDMFLRKGYEFTQYGSSFDPDGKYTHMSFDVYNWNFEGMAVYNKRWKDQFSLNATLGTNAYIYDNKSSRTVIDQLLMRDLASVSNNAGIARVTQGSSASVINSVFSSVSLGYRSTFFLDGTMRNDWSSTLPSHNNSFFYPSAGTSIVFSEFLSSRRIINFGKLRASIAQVGNGTRPFRVFDYHNYGGIYNDIPWTSNTPNRQNPNLLPEITTSLEYGVELKLLDRVNLNVTYYNSESKNQIVDVRLPGSTGYNTGTYNSGSLTNKGWEIYMGLDVVKTKNFSWSADINWSNNRTYVNDLGALDRFRLSNWLAVSSNAEAGMPYGVIRGRKQRIDPVTNTGLVYADTGLPVFDEDQIIGNAQRDWTGGVKNTFTYKGISLGVLVDVAWGGKVFSASRQRQGQYGVATYTLYGRDEHLFSSRILSESNEERRGEGLFGNPYEDDRSKGALYPGTKYEQFDPDGDGNGVWVATGKPNDVYIPSNTWAFQAINDNPRATFDASYVKLREITLGYDLPTKALGPFKAVRVSAVGRNVAILHQNTPKGIDPEAAAGLGIEFASFLPTASYGFNVKLSF</sequence>
<evidence type="ECO:0000256" key="4">
    <source>
        <dbReference type="ARBA" id="ARBA00022692"/>
    </source>
</evidence>
<dbReference type="SUPFAM" id="SSF49464">
    <property type="entry name" value="Carboxypeptidase regulatory domain-like"/>
    <property type="match status" value="1"/>
</dbReference>
<dbReference type="InterPro" id="IPR023997">
    <property type="entry name" value="TonB-dep_OMP_SusC/RagA_CS"/>
</dbReference>
<accession>A0ABN6L6Y8</accession>
<dbReference type="InterPro" id="IPR023996">
    <property type="entry name" value="TonB-dep_OMP_SusC/RagA"/>
</dbReference>
<protein>
    <submittedName>
        <fullName evidence="11">SusC/RagA family TonB-linked outer membrane protein</fullName>
    </submittedName>
</protein>
<evidence type="ECO:0000313" key="11">
    <source>
        <dbReference type="EMBL" id="BDC98745.1"/>
    </source>
</evidence>
<dbReference type="Gene3D" id="2.170.130.10">
    <property type="entry name" value="TonB-dependent receptor, plug domain"/>
    <property type="match status" value="1"/>
</dbReference>
<evidence type="ECO:0000256" key="7">
    <source>
        <dbReference type="ARBA" id="ARBA00023237"/>
    </source>
</evidence>
<gene>
    <name evidence="11" type="ORF">PEPS_10260</name>
</gene>
<keyword evidence="6 8" id="KW-0472">Membrane</keyword>
<dbReference type="InterPro" id="IPR008969">
    <property type="entry name" value="CarboxyPept-like_regulatory"/>
</dbReference>
<evidence type="ECO:0000313" key="12">
    <source>
        <dbReference type="Proteomes" id="UP001354989"/>
    </source>
</evidence>
<keyword evidence="7 8" id="KW-0998">Cell outer membrane</keyword>
<name>A0ABN6L6Y8_9BACT</name>
<keyword evidence="12" id="KW-1185">Reference proteome</keyword>
<feature type="domain" description="TonB-dependent receptor plug" evidence="10">
    <location>
        <begin position="125"/>
        <end position="248"/>
    </location>
</feature>
<dbReference type="Gene3D" id="2.40.170.20">
    <property type="entry name" value="TonB-dependent receptor, beta-barrel domain"/>
    <property type="match status" value="1"/>
</dbReference>
<dbReference type="InterPro" id="IPR039426">
    <property type="entry name" value="TonB-dep_rcpt-like"/>
</dbReference>
<proteinExistence type="inferred from homology"/>